<dbReference type="Gene3D" id="3.40.50.2020">
    <property type="match status" value="1"/>
</dbReference>
<dbReference type="CDD" id="cd06223">
    <property type="entry name" value="PRTases_typeI"/>
    <property type="match status" value="1"/>
</dbReference>
<gene>
    <name evidence="2" type="ORF">RS130_04275</name>
</gene>
<dbReference type="EMBL" id="JAWDIO010000002">
    <property type="protein sequence ID" value="MDU0353249.1"/>
    <property type="molecule type" value="Genomic_DNA"/>
</dbReference>
<comment type="caution">
    <text evidence="2">The sequence shown here is derived from an EMBL/GenBank/DDBJ whole genome shotgun (WGS) entry which is preliminary data.</text>
</comment>
<accession>A0ABU3STA2</accession>
<dbReference type="PANTHER" id="PTHR47505">
    <property type="entry name" value="DNA UTILIZATION PROTEIN YHGH"/>
    <property type="match status" value="1"/>
</dbReference>
<dbReference type="RefSeq" id="WP_316024935.1">
    <property type="nucleotide sequence ID" value="NZ_JAWDIO010000002.1"/>
</dbReference>
<reference evidence="2 3" key="1">
    <citation type="submission" date="2023-10" db="EMBL/GenBank/DDBJ databases">
        <title>Glaciecola aquimarina strain GGW-M5 nov., isolated from a coastal seawater.</title>
        <authorList>
            <person name="Bayburt H."/>
            <person name="Kim J.M."/>
            <person name="Choi B.J."/>
            <person name="Jeon C.O."/>
        </authorList>
    </citation>
    <scope>NUCLEOTIDE SEQUENCE [LARGE SCALE GENOMIC DNA]</scope>
    <source>
        <strain evidence="2 3">KCTC 32108</strain>
    </source>
</reference>
<protein>
    <submittedName>
        <fullName evidence="2">ComF family protein</fullName>
    </submittedName>
</protein>
<dbReference type="PANTHER" id="PTHR47505:SF1">
    <property type="entry name" value="DNA UTILIZATION PROTEIN YHGH"/>
    <property type="match status" value="1"/>
</dbReference>
<dbReference type="InterPro" id="IPR029057">
    <property type="entry name" value="PRTase-like"/>
</dbReference>
<evidence type="ECO:0000256" key="1">
    <source>
        <dbReference type="ARBA" id="ARBA00008007"/>
    </source>
</evidence>
<sequence>MNWQVNQNCLVCKQSSSTLLCNYCTDDLDLFDCERFQHNLLLWPKVKRDLAKVKFPQILALANYQWPISRLLTGLKFSAKLPNALALAALFQQHCLTGLHSPPQAILPMPLHGSRYFSRKFNQSIELAKHISKISGIPIDSRIIKRSKATQPQTNLTATQRQKNLRNAFTLDNKASMQLRQYQHVALFDDVVTTGSTMSHAYELLHKYHPDLKIDVWSICITLTS</sequence>
<evidence type="ECO:0000313" key="3">
    <source>
        <dbReference type="Proteomes" id="UP001247805"/>
    </source>
</evidence>
<evidence type="ECO:0000313" key="2">
    <source>
        <dbReference type="EMBL" id="MDU0353249.1"/>
    </source>
</evidence>
<comment type="similarity">
    <text evidence="1">Belongs to the ComF/GntX family.</text>
</comment>
<dbReference type="InterPro" id="IPR051910">
    <property type="entry name" value="ComF/GntX_DNA_util-trans"/>
</dbReference>
<dbReference type="SUPFAM" id="SSF53271">
    <property type="entry name" value="PRTase-like"/>
    <property type="match status" value="1"/>
</dbReference>
<proteinExistence type="inferred from homology"/>
<keyword evidence="3" id="KW-1185">Reference proteome</keyword>
<dbReference type="Proteomes" id="UP001247805">
    <property type="component" value="Unassembled WGS sequence"/>
</dbReference>
<organism evidence="2 3">
    <name type="scientific">Paraglaciecola aquimarina</name>
    <dbReference type="NCBI Taxonomy" id="1235557"/>
    <lineage>
        <taxon>Bacteria</taxon>
        <taxon>Pseudomonadati</taxon>
        <taxon>Pseudomonadota</taxon>
        <taxon>Gammaproteobacteria</taxon>
        <taxon>Alteromonadales</taxon>
        <taxon>Alteromonadaceae</taxon>
        <taxon>Paraglaciecola</taxon>
    </lineage>
</organism>
<dbReference type="InterPro" id="IPR000836">
    <property type="entry name" value="PRTase_dom"/>
</dbReference>
<name>A0ABU3STA2_9ALTE</name>